<feature type="domain" description="Protein kinase" evidence="1">
    <location>
        <begin position="1"/>
        <end position="184"/>
    </location>
</feature>
<dbReference type="Proteomes" id="UP000053647">
    <property type="component" value="Unassembled WGS sequence"/>
</dbReference>
<dbReference type="Gene3D" id="1.10.510.10">
    <property type="entry name" value="Transferase(Phosphotransferase) domain 1"/>
    <property type="match status" value="1"/>
</dbReference>
<feature type="non-terminal residue" evidence="2">
    <location>
        <position position="184"/>
    </location>
</feature>
<dbReference type="PROSITE" id="PS50011">
    <property type="entry name" value="PROTEIN_KINASE_DOM"/>
    <property type="match status" value="1"/>
</dbReference>
<dbReference type="InterPro" id="IPR000719">
    <property type="entry name" value="Prot_kinase_dom"/>
</dbReference>
<organism evidence="2 3">
    <name type="scientific">Paxillus involutus ATCC 200175</name>
    <dbReference type="NCBI Taxonomy" id="664439"/>
    <lineage>
        <taxon>Eukaryota</taxon>
        <taxon>Fungi</taxon>
        <taxon>Dikarya</taxon>
        <taxon>Basidiomycota</taxon>
        <taxon>Agaricomycotina</taxon>
        <taxon>Agaricomycetes</taxon>
        <taxon>Agaricomycetidae</taxon>
        <taxon>Boletales</taxon>
        <taxon>Paxilineae</taxon>
        <taxon>Paxillaceae</taxon>
        <taxon>Paxillus</taxon>
    </lineage>
</organism>
<gene>
    <name evidence="2" type="ORF">PAXINDRAFT_50441</name>
</gene>
<sequence length="184" mass="20450">RELNIWARLKHHNILPLYGVTDGFGPFPAFVSLWAENGTLTEYLEHREQLDLERRLALLADVSAGICYLHSQKVVHGDLSGSNVLISGDGRACLSDFGLSTTSQEVSDASQTPSFPVNIRWVAPELLLEQEEGTPTSCFPSQETDIYSFGSIMFQVLTGKLPFHGIRRVAQIVLLVSRGQRPQR</sequence>
<dbReference type="GO" id="GO:0007165">
    <property type="term" value="P:signal transduction"/>
    <property type="evidence" value="ECO:0007669"/>
    <property type="project" value="TreeGrafter"/>
</dbReference>
<dbReference type="PROSITE" id="PS00109">
    <property type="entry name" value="PROTEIN_KINASE_TYR"/>
    <property type="match status" value="1"/>
</dbReference>
<dbReference type="InterPro" id="IPR050167">
    <property type="entry name" value="Ser_Thr_protein_kinase"/>
</dbReference>
<feature type="non-terminal residue" evidence="2">
    <location>
        <position position="1"/>
    </location>
</feature>
<dbReference type="InterPro" id="IPR001245">
    <property type="entry name" value="Ser-Thr/Tyr_kinase_cat_dom"/>
</dbReference>
<proteinExistence type="predicted"/>
<dbReference type="GO" id="GO:0004672">
    <property type="term" value="F:protein kinase activity"/>
    <property type="evidence" value="ECO:0007669"/>
    <property type="project" value="InterPro"/>
</dbReference>
<dbReference type="AlphaFoldDB" id="A0A0C9T0P9"/>
<dbReference type="GO" id="GO:0005524">
    <property type="term" value="F:ATP binding"/>
    <property type="evidence" value="ECO:0007669"/>
    <property type="project" value="InterPro"/>
</dbReference>
<dbReference type="OrthoDB" id="4062651at2759"/>
<dbReference type="Pfam" id="PF07714">
    <property type="entry name" value="PK_Tyr_Ser-Thr"/>
    <property type="match status" value="1"/>
</dbReference>
<dbReference type="InterPro" id="IPR008266">
    <property type="entry name" value="Tyr_kinase_AS"/>
</dbReference>
<reference evidence="3" key="2">
    <citation type="submission" date="2015-01" db="EMBL/GenBank/DDBJ databases">
        <title>Evolutionary Origins and Diversification of the Mycorrhizal Mutualists.</title>
        <authorList>
            <consortium name="DOE Joint Genome Institute"/>
            <consortium name="Mycorrhizal Genomics Consortium"/>
            <person name="Kohler A."/>
            <person name="Kuo A."/>
            <person name="Nagy L.G."/>
            <person name="Floudas D."/>
            <person name="Copeland A."/>
            <person name="Barry K.W."/>
            <person name="Cichocki N."/>
            <person name="Veneault-Fourrey C."/>
            <person name="LaButti K."/>
            <person name="Lindquist E.A."/>
            <person name="Lipzen A."/>
            <person name="Lundell T."/>
            <person name="Morin E."/>
            <person name="Murat C."/>
            <person name="Riley R."/>
            <person name="Ohm R."/>
            <person name="Sun H."/>
            <person name="Tunlid A."/>
            <person name="Henrissat B."/>
            <person name="Grigoriev I.V."/>
            <person name="Hibbett D.S."/>
            <person name="Martin F."/>
        </authorList>
    </citation>
    <scope>NUCLEOTIDE SEQUENCE [LARGE SCALE GENOMIC DNA]</scope>
    <source>
        <strain evidence="3">ATCC 200175</strain>
    </source>
</reference>
<evidence type="ECO:0000259" key="1">
    <source>
        <dbReference type="PROSITE" id="PS50011"/>
    </source>
</evidence>
<evidence type="ECO:0000313" key="3">
    <source>
        <dbReference type="Proteomes" id="UP000053647"/>
    </source>
</evidence>
<keyword evidence="3" id="KW-1185">Reference proteome</keyword>
<evidence type="ECO:0000313" key="2">
    <source>
        <dbReference type="EMBL" id="KIJ05048.1"/>
    </source>
</evidence>
<dbReference type="HOGENOM" id="CLU_000288_7_18_1"/>
<dbReference type="PANTHER" id="PTHR23257">
    <property type="entry name" value="SERINE-THREONINE PROTEIN KINASE"/>
    <property type="match status" value="1"/>
</dbReference>
<dbReference type="GO" id="GO:0005737">
    <property type="term" value="C:cytoplasm"/>
    <property type="evidence" value="ECO:0007669"/>
    <property type="project" value="TreeGrafter"/>
</dbReference>
<dbReference type="InterPro" id="IPR011009">
    <property type="entry name" value="Kinase-like_dom_sf"/>
</dbReference>
<name>A0A0C9T0P9_PAXIN</name>
<reference evidence="2 3" key="1">
    <citation type="submission" date="2014-06" db="EMBL/GenBank/DDBJ databases">
        <authorList>
            <consortium name="DOE Joint Genome Institute"/>
            <person name="Kuo A."/>
            <person name="Kohler A."/>
            <person name="Nagy L.G."/>
            <person name="Floudas D."/>
            <person name="Copeland A."/>
            <person name="Barry K.W."/>
            <person name="Cichocki N."/>
            <person name="Veneault-Fourrey C."/>
            <person name="LaButti K."/>
            <person name="Lindquist E.A."/>
            <person name="Lipzen A."/>
            <person name="Lundell T."/>
            <person name="Morin E."/>
            <person name="Murat C."/>
            <person name="Sun H."/>
            <person name="Tunlid A."/>
            <person name="Henrissat B."/>
            <person name="Grigoriev I.V."/>
            <person name="Hibbett D.S."/>
            <person name="Martin F."/>
            <person name="Nordberg H.P."/>
            <person name="Cantor M.N."/>
            <person name="Hua S.X."/>
        </authorList>
    </citation>
    <scope>NUCLEOTIDE SEQUENCE [LARGE SCALE GENOMIC DNA]</scope>
    <source>
        <strain evidence="2 3">ATCC 200175</strain>
    </source>
</reference>
<dbReference type="EMBL" id="KN821294">
    <property type="protein sequence ID" value="KIJ05048.1"/>
    <property type="molecule type" value="Genomic_DNA"/>
</dbReference>
<protein>
    <recommendedName>
        <fullName evidence="1">Protein kinase domain-containing protein</fullName>
    </recommendedName>
</protein>
<accession>A0A0C9T0P9</accession>
<dbReference type="SUPFAM" id="SSF56112">
    <property type="entry name" value="Protein kinase-like (PK-like)"/>
    <property type="match status" value="1"/>
</dbReference>